<proteinExistence type="predicted"/>
<reference evidence="1 2" key="1">
    <citation type="submission" date="2024-09" db="EMBL/GenBank/DDBJ databases">
        <authorList>
            <person name="Sun Q."/>
            <person name="Mori K."/>
        </authorList>
    </citation>
    <scope>NUCLEOTIDE SEQUENCE [LARGE SCALE GENOMIC DNA]</scope>
    <source>
        <strain evidence="1 2">CCM 7650</strain>
    </source>
</reference>
<keyword evidence="2" id="KW-1185">Reference proteome</keyword>
<dbReference type="RefSeq" id="WP_382387038.1">
    <property type="nucleotide sequence ID" value="NZ_JBHLWI010000019.1"/>
</dbReference>
<sequence length="357" mass="41876">MFTFFLVLYQPAFGQKVYVGLSSQSKEISDKRYQIDEVIDLRIKKGKIGDVHDINGKLQAVELKEGLDDEARQFFKRRVNPLGQNVQNIQVRIFELNLVEKAGLKNKVYEGDVQLVIGFFKKGEFEPFHLVDFTGSIQYRRSPNRLDIIPEVVNKIFLNASEYFDTWMNMQVMNNPNLATEVQLEIIDRVKASHQDTVYYDPNHPLVWEDFADQPRGKSKFNASIFTSFAIQGKTTVEAGKIIQILEFDIYMLPNQSWVKSPSDYSLNHEQRHFDVVRIVVDRFIHTLKSLNLDPDWYEATLNDTYLDAYREMNRLQEIYDKQTRHGMDTVEQERWNRMLDEALKGNWSEIDRVLSK</sequence>
<evidence type="ECO:0000313" key="2">
    <source>
        <dbReference type="Proteomes" id="UP001589797"/>
    </source>
</evidence>
<accession>A0ABV6FSJ4</accession>
<evidence type="ECO:0000313" key="1">
    <source>
        <dbReference type="EMBL" id="MFC0262584.1"/>
    </source>
</evidence>
<protein>
    <recommendedName>
        <fullName evidence="3">DUF922 domain-containing protein</fullName>
    </recommendedName>
</protein>
<name>A0ABV6FSJ4_9BACT</name>
<comment type="caution">
    <text evidence="1">The sequence shown here is derived from an EMBL/GenBank/DDBJ whole genome shotgun (WGS) entry which is preliminary data.</text>
</comment>
<organism evidence="1 2">
    <name type="scientific">Fontibacter flavus</name>
    <dbReference type="NCBI Taxonomy" id="654838"/>
    <lineage>
        <taxon>Bacteria</taxon>
        <taxon>Pseudomonadati</taxon>
        <taxon>Bacteroidota</taxon>
        <taxon>Cytophagia</taxon>
        <taxon>Cytophagales</taxon>
        <taxon>Cyclobacteriaceae</taxon>
        <taxon>Fontibacter</taxon>
    </lineage>
</organism>
<dbReference type="EMBL" id="JBHLWI010000019">
    <property type="protein sequence ID" value="MFC0262584.1"/>
    <property type="molecule type" value="Genomic_DNA"/>
</dbReference>
<gene>
    <name evidence="1" type="ORF">ACFFIP_07795</name>
</gene>
<evidence type="ECO:0008006" key="3">
    <source>
        <dbReference type="Google" id="ProtNLM"/>
    </source>
</evidence>
<dbReference type="Proteomes" id="UP001589797">
    <property type="component" value="Unassembled WGS sequence"/>
</dbReference>